<keyword evidence="7" id="KW-1185">Reference proteome</keyword>
<dbReference type="PROSITE" id="PS50088">
    <property type="entry name" value="ANK_REPEAT"/>
    <property type="match status" value="1"/>
</dbReference>
<dbReference type="PROSITE" id="PS51559">
    <property type="entry name" value="SAM_RMT2"/>
    <property type="match status" value="1"/>
</dbReference>
<dbReference type="GO" id="GO:0005737">
    <property type="term" value="C:cytoplasm"/>
    <property type="evidence" value="ECO:0007669"/>
    <property type="project" value="TreeGrafter"/>
</dbReference>
<dbReference type="PANTHER" id="PTHR32379">
    <property type="entry name" value="GUANIDINOACETATE N-METHYLTRANSFERASE"/>
    <property type="match status" value="1"/>
</dbReference>
<dbReference type="PROSITE" id="PS50297">
    <property type="entry name" value="ANK_REP_REGION"/>
    <property type="match status" value="1"/>
</dbReference>
<evidence type="ECO:0000259" key="5">
    <source>
        <dbReference type="PROSITE" id="PS51559"/>
    </source>
</evidence>
<feature type="repeat" description="ANK" evidence="4">
    <location>
        <begin position="63"/>
        <end position="95"/>
    </location>
</feature>
<keyword evidence="3" id="KW-0949">S-adenosyl-L-methionine</keyword>
<keyword evidence="1 6" id="KW-0489">Methyltransferase</keyword>
<dbReference type="EMBL" id="JAPDMZ010000231">
    <property type="protein sequence ID" value="KAK0545425.1"/>
    <property type="molecule type" value="Genomic_DNA"/>
</dbReference>
<dbReference type="InterPro" id="IPR036770">
    <property type="entry name" value="Ankyrin_rpt-contain_sf"/>
</dbReference>
<dbReference type="Pfam" id="PF12796">
    <property type="entry name" value="Ank_2"/>
    <property type="match status" value="1"/>
</dbReference>
<dbReference type="PANTHER" id="PTHR32379:SF1">
    <property type="entry name" value="GUANIDINOACETATE N-METHYLTRANSFERASE"/>
    <property type="match status" value="1"/>
</dbReference>
<evidence type="ECO:0000256" key="3">
    <source>
        <dbReference type="ARBA" id="ARBA00022691"/>
    </source>
</evidence>
<dbReference type="InterPro" id="IPR002110">
    <property type="entry name" value="Ankyrin_rpt"/>
</dbReference>
<dbReference type="GO" id="GO:0032259">
    <property type="term" value="P:methylation"/>
    <property type="evidence" value="ECO:0007669"/>
    <property type="project" value="UniProtKB-KW"/>
</dbReference>
<dbReference type="Proteomes" id="UP001176517">
    <property type="component" value="Unassembled WGS sequence"/>
</dbReference>
<dbReference type="GO" id="GO:0019702">
    <property type="term" value="F:protein arginine N5-methyltransferase activity"/>
    <property type="evidence" value="ECO:0007669"/>
    <property type="project" value="UniProtKB-EC"/>
</dbReference>
<protein>
    <submittedName>
        <fullName evidence="6">Arginine N-methyltransferase 2</fullName>
        <ecNumber evidence="6">2.1.1.322</ecNumber>
    </submittedName>
</protein>
<dbReference type="InterPro" id="IPR029063">
    <property type="entry name" value="SAM-dependent_MTases_sf"/>
</dbReference>
<dbReference type="Gene3D" id="1.25.40.20">
    <property type="entry name" value="Ankyrin repeat-containing domain"/>
    <property type="match status" value="1"/>
</dbReference>
<dbReference type="SUPFAM" id="SSF53335">
    <property type="entry name" value="S-adenosyl-L-methionine-dependent methyltransferases"/>
    <property type="match status" value="1"/>
</dbReference>
<dbReference type="InterPro" id="IPR051038">
    <property type="entry name" value="RMT2/GAMT_Mtase"/>
</dbReference>
<dbReference type="InterPro" id="IPR026480">
    <property type="entry name" value="RMT2_dom"/>
</dbReference>
<reference evidence="6" key="1">
    <citation type="journal article" date="2023" name="PhytoFront">
        <title>Draft Genome Resources of Seven Strains of Tilletia horrida, Causal Agent of Kernel Smut of Rice.</title>
        <authorList>
            <person name="Khanal S."/>
            <person name="Antony Babu S."/>
            <person name="Zhou X.G."/>
        </authorList>
    </citation>
    <scope>NUCLEOTIDE SEQUENCE</scope>
    <source>
        <strain evidence="6">TX6</strain>
    </source>
</reference>
<evidence type="ECO:0000256" key="2">
    <source>
        <dbReference type="ARBA" id="ARBA00022679"/>
    </source>
</evidence>
<accession>A0AAN6JPP2</accession>
<dbReference type="EC" id="2.1.1.322" evidence="6"/>
<evidence type="ECO:0000313" key="7">
    <source>
        <dbReference type="Proteomes" id="UP001176517"/>
    </source>
</evidence>
<dbReference type="GO" id="GO:0005634">
    <property type="term" value="C:nucleus"/>
    <property type="evidence" value="ECO:0007669"/>
    <property type="project" value="TreeGrafter"/>
</dbReference>
<evidence type="ECO:0000313" key="6">
    <source>
        <dbReference type="EMBL" id="KAK0545425.1"/>
    </source>
</evidence>
<evidence type="ECO:0000256" key="1">
    <source>
        <dbReference type="ARBA" id="ARBA00022603"/>
    </source>
</evidence>
<keyword evidence="4" id="KW-0040">ANK repeat</keyword>
<dbReference type="SUPFAM" id="SSF48403">
    <property type="entry name" value="Ankyrin repeat"/>
    <property type="match status" value="1"/>
</dbReference>
<evidence type="ECO:0000256" key="4">
    <source>
        <dbReference type="PROSITE-ProRule" id="PRU00023"/>
    </source>
</evidence>
<keyword evidence="2 6" id="KW-0808">Transferase</keyword>
<name>A0AAN6JPP2_9BASI</name>
<feature type="domain" description="RMT2" evidence="5">
    <location>
        <begin position="160"/>
        <end position="383"/>
    </location>
</feature>
<proteinExistence type="predicted"/>
<gene>
    <name evidence="6" type="primary">RMT2</name>
    <name evidence="6" type="ORF">OC846_005667</name>
</gene>
<sequence>MASEGSTAPSDGAASRTALALESRLALNRTLLQHVSAGDVSAVRECLKAGADAWFESDEEDGLGWSALHFAVYANSPELITLLLQRGAVWNAVDPRGWTAAQLAWSLNYAECYLLIFEEGVRHSMLMAMLNADDDEEERDTDEVDAESGAVTIRPEGNEIANSNAKFLDSRLVYITDEDGKERCLDGDSNMVMAAWESDIMDKTAQLLCQDLKPGFSVLNIGFGLGIVDTFFQSYKPGRHVIVEPHPDAISYLRSKGWDKLPGVEIFETKWEDAILDPSLGTFDVVYFDTYSQDYKDLRSFFDEVPALLSGPDSRFSFFHGLAGTNSFFYDVYTRISELDLASIGLSTTWTAVHPQLTEEVWRGVKREYWSLPRFLIPISQMN</sequence>
<comment type="caution">
    <text evidence="6">The sequence shown here is derived from an EMBL/GenBank/DDBJ whole genome shotgun (WGS) entry which is preliminary data.</text>
</comment>
<dbReference type="Gene3D" id="3.40.50.150">
    <property type="entry name" value="Vaccinia Virus protein VP39"/>
    <property type="match status" value="1"/>
</dbReference>
<organism evidence="6 7">
    <name type="scientific">Tilletia horrida</name>
    <dbReference type="NCBI Taxonomy" id="155126"/>
    <lineage>
        <taxon>Eukaryota</taxon>
        <taxon>Fungi</taxon>
        <taxon>Dikarya</taxon>
        <taxon>Basidiomycota</taxon>
        <taxon>Ustilaginomycotina</taxon>
        <taxon>Exobasidiomycetes</taxon>
        <taxon>Tilletiales</taxon>
        <taxon>Tilletiaceae</taxon>
        <taxon>Tilletia</taxon>
    </lineage>
</organism>
<dbReference type="AlphaFoldDB" id="A0AAN6JPP2"/>